<evidence type="ECO:0000256" key="1">
    <source>
        <dbReference type="ARBA" id="ARBA00022737"/>
    </source>
</evidence>
<feature type="transmembrane region" description="Helical" evidence="4">
    <location>
        <begin position="474"/>
        <end position="497"/>
    </location>
</feature>
<keyword evidence="4" id="KW-1133">Transmembrane helix</keyword>
<keyword evidence="4" id="KW-0472">Membrane</keyword>
<dbReference type="Pfam" id="PF07719">
    <property type="entry name" value="TPR_2"/>
    <property type="match status" value="1"/>
</dbReference>
<proteinExistence type="predicted"/>
<dbReference type="EMBL" id="JBHPBY010000065">
    <property type="protein sequence ID" value="MFC1849898.1"/>
    <property type="molecule type" value="Genomic_DNA"/>
</dbReference>
<keyword evidence="1" id="KW-0677">Repeat</keyword>
<feature type="transmembrane region" description="Helical" evidence="4">
    <location>
        <begin position="9"/>
        <end position="31"/>
    </location>
</feature>
<evidence type="ECO:0000313" key="5">
    <source>
        <dbReference type="EMBL" id="MFC1849898.1"/>
    </source>
</evidence>
<accession>A0ABV6YUZ5</accession>
<name>A0ABV6YUZ5_UNCC1</name>
<protein>
    <submittedName>
        <fullName evidence="5">Tetratricopeptide repeat protein</fullName>
    </submittedName>
</protein>
<dbReference type="Gene3D" id="1.25.40.10">
    <property type="entry name" value="Tetratricopeptide repeat domain"/>
    <property type="match status" value="1"/>
</dbReference>
<feature type="transmembrane region" description="Helical" evidence="4">
    <location>
        <begin position="353"/>
        <end position="372"/>
    </location>
</feature>
<reference evidence="5 6" key="1">
    <citation type="submission" date="2024-09" db="EMBL/GenBank/DDBJ databases">
        <title>Laminarin stimulates single cell rates of sulfate reduction while oxygen inhibits transcriptomic activity in coastal marine sediment.</title>
        <authorList>
            <person name="Lindsay M."/>
            <person name="Orcutt B."/>
            <person name="Emerson D."/>
            <person name="Stepanauskas R."/>
            <person name="D'Angelo T."/>
        </authorList>
    </citation>
    <scope>NUCLEOTIDE SEQUENCE [LARGE SCALE GENOMIC DNA]</scope>
    <source>
        <strain evidence="5">SAG AM-311-K15</strain>
    </source>
</reference>
<feature type="transmembrane region" description="Helical" evidence="4">
    <location>
        <begin position="379"/>
        <end position="399"/>
    </location>
</feature>
<evidence type="ECO:0000256" key="4">
    <source>
        <dbReference type="SAM" id="Phobius"/>
    </source>
</evidence>
<feature type="transmembrane region" description="Helical" evidence="4">
    <location>
        <begin position="440"/>
        <end position="462"/>
    </location>
</feature>
<gene>
    <name evidence="5" type="ORF">ACFL27_06785</name>
</gene>
<evidence type="ECO:0000256" key="2">
    <source>
        <dbReference type="ARBA" id="ARBA00022803"/>
    </source>
</evidence>
<keyword evidence="4" id="KW-0812">Transmembrane</keyword>
<keyword evidence="2 3" id="KW-0802">TPR repeat</keyword>
<dbReference type="Proteomes" id="UP001594351">
    <property type="component" value="Unassembled WGS sequence"/>
</dbReference>
<feature type="repeat" description="TPR" evidence="3">
    <location>
        <begin position="562"/>
        <end position="595"/>
    </location>
</feature>
<dbReference type="InterPro" id="IPR019734">
    <property type="entry name" value="TPR_rpt"/>
</dbReference>
<dbReference type="SMART" id="SM00028">
    <property type="entry name" value="TPR"/>
    <property type="match status" value="1"/>
</dbReference>
<sequence>MSLTAEKIILTLCGLIMAWFLFSTSLLGYHLNPDGILYFTYLRSAFFDHDFLFVNEFNTLRLLHLTRYVTATGLEGNHVAIGTPLLMSPFYALASIIVRAAGFFGKNLGTHGYYGLFSYVFPFGALFYGILTLILMHKIVSNIVKSKWTHRALFHIAFGTPLFFYVTIHNELSHLSSVFTVSLFLYIFEKIRTENDYEARYSSYFLLGMVSGMAIMARTQNGIFWIIPGFFLFKQLLDRFPVQSIFKKSSIFLLGSFIGVLPQLTMWKILNGSWLYAPEASNLNFADPHILETLFSGYHGMFLWTPVLILAVTGLILLTYERFWVGFPLLFAYLLQLGLNSTIIGWWQAASFGMRHFTNCSAIFCVGLTYLYSRINSRWLGLIGWLFVFWTLLLCLNVITTHIDLNVYHPPAEIVEKQVLLLPNLFSGNMTFHEIFPGGFYPLKALILLGGVLLTSFLVLAMKSKIEPVISQSVVSQISPILLCVFLSSTSLLVWFFGYNSHLHTSQYRKELEQVQELSDGYEHYMAWSFHLYNAFYLQAVSKEEKAVTEYRKVLTFRHDLPEAYNSLGVLLIKLQKYQEARDTFQTGLQHNPQNKMLSRNLNKLKIYLGEDIEVTDIN</sequence>
<dbReference type="PROSITE" id="PS50293">
    <property type="entry name" value="TPR_REGION"/>
    <property type="match status" value="1"/>
</dbReference>
<feature type="transmembrane region" description="Helical" evidence="4">
    <location>
        <begin position="301"/>
        <end position="320"/>
    </location>
</feature>
<evidence type="ECO:0000256" key="3">
    <source>
        <dbReference type="PROSITE-ProRule" id="PRU00339"/>
    </source>
</evidence>
<dbReference type="SUPFAM" id="SSF48452">
    <property type="entry name" value="TPR-like"/>
    <property type="match status" value="1"/>
</dbReference>
<dbReference type="PROSITE" id="PS50005">
    <property type="entry name" value="TPR"/>
    <property type="match status" value="1"/>
</dbReference>
<dbReference type="InterPro" id="IPR011990">
    <property type="entry name" value="TPR-like_helical_dom_sf"/>
</dbReference>
<feature type="transmembrane region" description="Helical" evidence="4">
    <location>
        <begin position="327"/>
        <end position="347"/>
    </location>
</feature>
<dbReference type="InterPro" id="IPR013105">
    <property type="entry name" value="TPR_2"/>
</dbReference>
<feature type="transmembrane region" description="Helical" evidence="4">
    <location>
        <begin position="252"/>
        <end position="270"/>
    </location>
</feature>
<evidence type="ECO:0000313" key="6">
    <source>
        <dbReference type="Proteomes" id="UP001594351"/>
    </source>
</evidence>
<organism evidence="5 6">
    <name type="scientific">candidate division CSSED10-310 bacterium</name>
    <dbReference type="NCBI Taxonomy" id="2855610"/>
    <lineage>
        <taxon>Bacteria</taxon>
        <taxon>Bacteria division CSSED10-310</taxon>
    </lineage>
</organism>
<feature type="transmembrane region" description="Helical" evidence="4">
    <location>
        <begin position="148"/>
        <end position="166"/>
    </location>
</feature>
<comment type="caution">
    <text evidence="5">The sequence shown here is derived from an EMBL/GenBank/DDBJ whole genome shotgun (WGS) entry which is preliminary data.</text>
</comment>
<feature type="transmembrane region" description="Helical" evidence="4">
    <location>
        <begin position="113"/>
        <end position="136"/>
    </location>
</feature>
<keyword evidence="6" id="KW-1185">Reference proteome</keyword>